<gene>
    <name evidence="3" type="ORF">NC992_17805</name>
</gene>
<evidence type="ECO:0000259" key="1">
    <source>
        <dbReference type="Pfam" id="PF14231"/>
    </source>
</evidence>
<dbReference type="Proteomes" id="UP001482513">
    <property type="component" value="Unassembled WGS sequence"/>
</dbReference>
<dbReference type="EMBL" id="JAMPKX010000008">
    <property type="protein sequence ID" value="MEP0948742.1"/>
    <property type="molecule type" value="Genomic_DNA"/>
</dbReference>
<dbReference type="InterPro" id="IPR025951">
    <property type="entry name" value="GXWXG_dom"/>
</dbReference>
<evidence type="ECO:0000313" key="3">
    <source>
        <dbReference type="EMBL" id="MEP0948742.1"/>
    </source>
</evidence>
<reference evidence="3 4" key="1">
    <citation type="submission" date="2022-04" db="EMBL/GenBank/DDBJ databases">
        <title>Positive selection, recombination, and allopatry shape intraspecific diversity of widespread and dominant cyanobacteria.</title>
        <authorList>
            <person name="Wei J."/>
            <person name="Shu W."/>
            <person name="Hu C."/>
        </authorList>
    </citation>
    <scope>NUCLEOTIDE SEQUENCE [LARGE SCALE GENOMIC DNA]</scope>
    <source>
        <strain evidence="3 4">DQ-A4</strain>
    </source>
</reference>
<dbReference type="Pfam" id="PF14232">
    <property type="entry name" value="DUF4334"/>
    <property type="match status" value="1"/>
</dbReference>
<evidence type="ECO:0000313" key="4">
    <source>
        <dbReference type="Proteomes" id="UP001482513"/>
    </source>
</evidence>
<sequence length="178" mass="19915">MKTFSEATAIGKATTAEALDIFDSLEPVAVSDMIGSWRGSSFPTDHPLDGALEAYHWHGKRFETTEHVHPLVFKTADGDTASVNPTWMLPLVGWIDRLPIPKSEAVGNIFQASLFLFSTNQSCARLRPVTYRGKETATMIYDSLPINDIFRKVDDRTVLGLMDLKGMECPFFFVLQRD</sequence>
<accession>A0ABV0K7I6</accession>
<dbReference type="Pfam" id="PF14231">
    <property type="entry name" value="GXWXG"/>
    <property type="match status" value="1"/>
</dbReference>
<feature type="domain" description="GXWXG" evidence="1">
    <location>
        <begin position="20"/>
        <end position="78"/>
    </location>
</feature>
<comment type="caution">
    <text evidence="3">The sequence shown here is derived from an EMBL/GenBank/DDBJ whole genome shotgun (WGS) entry which is preliminary data.</text>
</comment>
<protein>
    <submittedName>
        <fullName evidence="3">DUF4334 domain-containing protein</fullName>
    </submittedName>
</protein>
<dbReference type="Gene3D" id="2.40.128.580">
    <property type="entry name" value="GXWXG domain"/>
    <property type="match status" value="1"/>
</dbReference>
<dbReference type="RefSeq" id="WP_190706502.1">
    <property type="nucleotide sequence ID" value="NZ_JAMPKX010000008.1"/>
</dbReference>
<proteinExistence type="predicted"/>
<name>A0ABV0K7I6_9CYAN</name>
<feature type="domain" description="DUF4334" evidence="2">
    <location>
        <begin position="124"/>
        <end position="177"/>
    </location>
</feature>
<evidence type="ECO:0000259" key="2">
    <source>
        <dbReference type="Pfam" id="PF14232"/>
    </source>
</evidence>
<organism evidence="3 4">
    <name type="scientific">Leptolyngbya subtilissima DQ-A4</name>
    <dbReference type="NCBI Taxonomy" id="2933933"/>
    <lineage>
        <taxon>Bacteria</taxon>
        <taxon>Bacillati</taxon>
        <taxon>Cyanobacteriota</taxon>
        <taxon>Cyanophyceae</taxon>
        <taxon>Leptolyngbyales</taxon>
        <taxon>Leptolyngbyaceae</taxon>
        <taxon>Leptolyngbya group</taxon>
        <taxon>Leptolyngbya</taxon>
    </lineage>
</organism>
<keyword evidence="4" id="KW-1185">Reference proteome</keyword>
<dbReference type="InterPro" id="IPR025568">
    <property type="entry name" value="DUF4334"/>
</dbReference>